<reference evidence="1" key="1">
    <citation type="submission" date="2014-12" db="EMBL/GenBank/DDBJ databases">
        <title>Insight into the proteome of Arion vulgaris.</title>
        <authorList>
            <person name="Aradska J."/>
            <person name="Bulat T."/>
            <person name="Smidak R."/>
            <person name="Sarate P."/>
            <person name="Gangsoo J."/>
            <person name="Sialana F."/>
            <person name="Bilban M."/>
            <person name="Lubec G."/>
        </authorList>
    </citation>
    <scope>NUCLEOTIDE SEQUENCE</scope>
    <source>
        <tissue evidence="1">Skin</tissue>
    </source>
</reference>
<dbReference type="AlphaFoldDB" id="A0A0B6Z6D6"/>
<accession>A0A0B6Z6D6</accession>
<evidence type="ECO:0000313" key="1">
    <source>
        <dbReference type="EMBL" id="CEK64093.1"/>
    </source>
</evidence>
<sequence>MKYGTVIKHGSKISDSVITKHNWCHLKGNISTKLYLHPSLTLSLSLTHIPISS</sequence>
<dbReference type="EMBL" id="HACG01017228">
    <property type="protein sequence ID" value="CEK64093.1"/>
    <property type="molecule type" value="Transcribed_RNA"/>
</dbReference>
<gene>
    <name evidence="1" type="primary">ORF50588</name>
</gene>
<feature type="non-terminal residue" evidence="1">
    <location>
        <position position="53"/>
    </location>
</feature>
<protein>
    <submittedName>
        <fullName evidence="1">Uncharacterized protein</fullName>
    </submittedName>
</protein>
<proteinExistence type="predicted"/>
<organism evidence="1">
    <name type="scientific">Arion vulgaris</name>
    <dbReference type="NCBI Taxonomy" id="1028688"/>
    <lineage>
        <taxon>Eukaryota</taxon>
        <taxon>Metazoa</taxon>
        <taxon>Spiralia</taxon>
        <taxon>Lophotrochozoa</taxon>
        <taxon>Mollusca</taxon>
        <taxon>Gastropoda</taxon>
        <taxon>Heterobranchia</taxon>
        <taxon>Euthyneura</taxon>
        <taxon>Panpulmonata</taxon>
        <taxon>Eupulmonata</taxon>
        <taxon>Stylommatophora</taxon>
        <taxon>Helicina</taxon>
        <taxon>Arionoidea</taxon>
        <taxon>Arionidae</taxon>
        <taxon>Arion</taxon>
    </lineage>
</organism>
<name>A0A0B6Z6D6_9EUPU</name>